<dbReference type="SUPFAM" id="SSF56281">
    <property type="entry name" value="Metallo-hydrolase/oxidoreductase"/>
    <property type="match status" value="1"/>
</dbReference>
<organism evidence="4 5">
    <name type="scientific">Asaccharospora irregularis DSM 2635</name>
    <dbReference type="NCBI Taxonomy" id="1121321"/>
    <lineage>
        <taxon>Bacteria</taxon>
        <taxon>Bacillati</taxon>
        <taxon>Bacillota</taxon>
        <taxon>Clostridia</taxon>
        <taxon>Peptostreptococcales</taxon>
        <taxon>Peptostreptococcaceae</taxon>
        <taxon>Asaccharospora</taxon>
    </lineage>
</organism>
<proteinExistence type="predicted"/>
<keyword evidence="2" id="KW-0732">Signal</keyword>
<evidence type="ECO:0000313" key="4">
    <source>
        <dbReference type="EMBL" id="SHG56403.1"/>
    </source>
</evidence>
<sequence>MHKKITKFKSLLTLLLVSTSLFLNGCNNTENPKQVTSKENIESESISNSQVSSLNNAEIHFIDTGNSDAILIKEGETFTLIDGGDNDDEASMVRYLNNQGVKNIKYLISTHAHADHLGGLDAVVKNFAVENAFVSNGSADSKSYRDFINALSDKGLSPSVPLENNKFFLENSYFEVLNTNGGSTTNEQSLVLLFTNKNDKILFTGDAEAGTEKEIMPKLCDIDLLKVGHHGSRSSSTDELLQKTTPEYAVIQVGKGNSYGHPHKETMDKLKRLGIEVHRNDECSDIIFISTGDGVSTNCKAGSYTPGKRESSNSDIQNNDQQINNQQSGQNDEIVYYTPKGKSYHSRRDCSALIRSKTILSGTIKESNKLDPCDRCYGK</sequence>
<gene>
    <name evidence="4" type="ORF">SAMN04488530_103120</name>
</gene>
<dbReference type="AlphaFoldDB" id="A0A1M5KW60"/>
<evidence type="ECO:0000256" key="2">
    <source>
        <dbReference type="SAM" id="SignalP"/>
    </source>
</evidence>
<dbReference type="PANTHER" id="PTHR30619:SF1">
    <property type="entry name" value="RECOMBINATION PROTEIN 2"/>
    <property type="match status" value="1"/>
</dbReference>
<accession>A0A1M5KW60</accession>
<dbReference type="InterPro" id="IPR035681">
    <property type="entry name" value="ComA-like_MBL"/>
</dbReference>
<feature type="domain" description="Metallo-beta-lactamase" evidence="3">
    <location>
        <begin position="66"/>
        <end position="255"/>
    </location>
</feature>
<dbReference type="GO" id="GO:0016787">
    <property type="term" value="F:hydrolase activity"/>
    <property type="evidence" value="ECO:0007669"/>
    <property type="project" value="UniProtKB-KW"/>
</dbReference>
<evidence type="ECO:0000256" key="1">
    <source>
        <dbReference type="SAM" id="MobiDB-lite"/>
    </source>
</evidence>
<feature type="compositionally biased region" description="Low complexity" evidence="1">
    <location>
        <begin position="313"/>
        <end position="332"/>
    </location>
</feature>
<dbReference type="SMART" id="SM00849">
    <property type="entry name" value="Lactamase_B"/>
    <property type="match status" value="1"/>
</dbReference>
<dbReference type="CDD" id="cd07731">
    <property type="entry name" value="ComA-like_MBL-fold"/>
    <property type="match status" value="1"/>
</dbReference>
<dbReference type="RefSeq" id="WP_242948812.1">
    <property type="nucleotide sequence ID" value="NZ_BAABCH010000103.1"/>
</dbReference>
<feature type="region of interest" description="Disordered" evidence="1">
    <location>
        <begin position="300"/>
        <end position="332"/>
    </location>
</feature>
<dbReference type="InterPro" id="IPR001279">
    <property type="entry name" value="Metallo-B-lactamas"/>
</dbReference>
<protein>
    <submittedName>
        <fullName evidence="4">Metal-dependent hydrolase, beta-lactamase superfamily II</fullName>
    </submittedName>
</protein>
<dbReference type="Gene3D" id="3.60.15.10">
    <property type="entry name" value="Ribonuclease Z/Hydroxyacylglutathione hydrolase-like"/>
    <property type="match status" value="1"/>
</dbReference>
<name>A0A1M5KW60_9FIRM</name>
<evidence type="ECO:0000259" key="3">
    <source>
        <dbReference type="SMART" id="SM00849"/>
    </source>
</evidence>
<feature type="signal peptide" evidence="2">
    <location>
        <begin position="1"/>
        <end position="25"/>
    </location>
</feature>
<dbReference type="Pfam" id="PF00753">
    <property type="entry name" value="Lactamase_B"/>
    <property type="match status" value="1"/>
</dbReference>
<dbReference type="Proteomes" id="UP000243255">
    <property type="component" value="Unassembled WGS sequence"/>
</dbReference>
<dbReference type="EMBL" id="FQWX01000003">
    <property type="protein sequence ID" value="SHG56403.1"/>
    <property type="molecule type" value="Genomic_DNA"/>
</dbReference>
<dbReference type="STRING" id="1121321.SAMN04488530_103120"/>
<evidence type="ECO:0000313" key="5">
    <source>
        <dbReference type="Proteomes" id="UP000243255"/>
    </source>
</evidence>
<dbReference type="InterPro" id="IPR052159">
    <property type="entry name" value="Competence_DNA_uptake"/>
</dbReference>
<dbReference type="PANTHER" id="PTHR30619">
    <property type="entry name" value="DNA INTERNALIZATION/COMPETENCE PROTEIN COMEC/REC2"/>
    <property type="match status" value="1"/>
</dbReference>
<dbReference type="InterPro" id="IPR036866">
    <property type="entry name" value="RibonucZ/Hydroxyglut_hydro"/>
</dbReference>
<reference evidence="5" key="1">
    <citation type="submission" date="2016-11" db="EMBL/GenBank/DDBJ databases">
        <authorList>
            <person name="Varghese N."/>
            <person name="Submissions S."/>
        </authorList>
    </citation>
    <scope>NUCLEOTIDE SEQUENCE [LARGE SCALE GENOMIC DNA]</scope>
    <source>
        <strain evidence="5">DSM 2635</strain>
    </source>
</reference>
<keyword evidence="5" id="KW-1185">Reference proteome</keyword>
<keyword evidence="4" id="KW-0378">Hydrolase</keyword>
<feature type="chain" id="PRO_5039597798" evidence="2">
    <location>
        <begin position="26"/>
        <end position="379"/>
    </location>
</feature>